<sequence>MTAAEGVHMPADVRAEKIRGIVCDILEIDPADMTPTSLFKEEHEADSLRAIEILAALERNFSVVIDQTELSRMVNLEGVCAVVTDALERT</sequence>
<dbReference type="EMBL" id="JACMSF010000019">
    <property type="protein sequence ID" value="MBC2903701.1"/>
    <property type="molecule type" value="Genomic_DNA"/>
</dbReference>
<keyword evidence="3" id="KW-1185">Reference proteome</keyword>
<protein>
    <submittedName>
        <fullName evidence="2">Acyl carrier protein</fullName>
    </submittedName>
</protein>
<dbReference type="PROSITE" id="PS50075">
    <property type="entry name" value="CARRIER"/>
    <property type="match status" value="1"/>
</dbReference>
<reference evidence="2 3" key="1">
    <citation type="submission" date="2020-08" db="EMBL/GenBank/DDBJ databases">
        <title>Streptomyces sp. PSKA01 genome sequencing and assembly.</title>
        <authorList>
            <person name="Mandal S."/>
            <person name="Maiti P.K."/>
            <person name="Das P."/>
        </authorList>
    </citation>
    <scope>NUCLEOTIDE SEQUENCE [LARGE SCALE GENOMIC DNA]</scope>
    <source>
        <strain evidence="2 3">PSKA01</strain>
    </source>
</reference>
<gene>
    <name evidence="2" type="ORF">H4N64_19165</name>
</gene>
<evidence type="ECO:0000313" key="2">
    <source>
        <dbReference type="EMBL" id="MBC2903701.1"/>
    </source>
</evidence>
<dbReference type="Gene3D" id="1.10.1200.10">
    <property type="entry name" value="ACP-like"/>
    <property type="match status" value="1"/>
</dbReference>
<proteinExistence type="predicted"/>
<organism evidence="2 3">
    <name type="scientific">Streptomyces cupreus</name>
    <dbReference type="NCBI Taxonomy" id="2759956"/>
    <lineage>
        <taxon>Bacteria</taxon>
        <taxon>Bacillati</taxon>
        <taxon>Actinomycetota</taxon>
        <taxon>Actinomycetes</taxon>
        <taxon>Kitasatosporales</taxon>
        <taxon>Streptomycetaceae</taxon>
        <taxon>Streptomyces</taxon>
    </lineage>
</organism>
<dbReference type="AlphaFoldDB" id="A0A7X1J3T3"/>
<comment type="caution">
    <text evidence="2">The sequence shown here is derived from an EMBL/GenBank/DDBJ whole genome shotgun (WGS) entry which is preliminary data.</text>
</comment>
<accession>A0A7X1J3T3</accession>
<dbReference type="Pfam" id="PF00550">
    <property type="entry name" value="PP-binding"/>
    <property type="match status" value="1"/>
</dbReference>
<name>A0A7X1J3T3_9ACTN</name>
<dbReference type="InterPro" id="IPR009081">
    <property type="entry name" value="PP-bd_ACP"/>
</dbReference>
<evidence type="ECO:0000313" key="3">
    <source>
        <dbReference type="Proteomes" id="UP000584670"/>
    </source>
</evidence>
<feature type="domain" description="Carrier" evidence="1">
    <location>
        <begin position="9"/>
        <end position="87"/>
    </location>
</feature>
<dbReference type="Proteomes" id="UP000584670">
    <property type="component" value="Unassembled WGS sequence"/>
</dbReference>
<dbReference type="SUPFAM" id="SSF47336">
    <property type="entry name" value="ACP-like"/>
    <property type="match status" value="1"/>
</dbReference>
<evidence type="ECO:0000259" key="1">
    <source>
        <dbReference type="PROSITE" id="PS50075"/>
    </source>
</evidence>
<dbReference type="RefSeq" id="WP_186283584.1">
    <property type="nucleotide sequence ID" value="NZ_JACMSF010000019.1"/>
</dbReference>
<dbReference type="InterPro" id="IPR036736">
    <property type="entry name" value="ACP-like_sf"/>
</dbReference>